<name>A0ABX0J6Q9_9BACL</name>
<dbReference type="RefSeq" id="WP_166150637.1">
    <property type="nucleotide sequence ID" value="NZ_JAAOIW010000004.1"/>
</dbReference>
<gene>
    <name evidence="1" type="ORF">G9U52_14600</name>
</gene>
<evidence type="ECO:0000313" key="2">
    <source>
        <dbReference type="Proteomes" id="UP001165962"/>
    </source>
</evidence>
<dbReference type="Proteomes" id="UP001165962">
    <property type="component" value="Unassembled WGS sequence"/>
</dbReference>
<accession>A0ABX0J6Q9</accession>
<organism evidence="1 2">
    <name type="scientific">Paenibacillus agricola</name>
    <dbReference type="NCBI Taxonomy" id="2716264"/>
    <lineage>
        <taxon>Bacteria</taxon>
        <taxon>Bacillati</taxon>
        <taxon>Bacillota</taxon>
        <taxon>Bacilli</taxon>
        <taxon>Bacillales</taxon>
        <taxon>Paenibacillaceae</taxon>
        <taxon>Paenibacillus</taxon>
    </lineage>
</organism>
<proteinExistence type="predicted"/>
<reference evidence="1" key="1">
    <citation type="submission" date="2020-03" db="EMBL/GenBank/DDBJ databases">
        <title>Draft sequencing of Paenibacilllus sp. S3N08.</title>
        <authorList>
            <person name="Kim D.-U."/>
        </authorList>
    </citation>
    <scope>NUCLEOTIDE SEQUENCE</scope>
    <source>
        <strain evidence="1">S3N08</strain>
    </source>
</reference>
<dbReference type="EMBL" id="JAAOIW010000004">
    <property type="protein sequence ID" value="NHN31066.1"/>
    <property type="molecule type" value="Genomic_DNA"/>
</dbReference>
<keyword evidence="2" id="KW-1185">Reference proteome</keyword>
<protein>
    <submittedName>
        <fullName evidence="1">Uncharacterized protein</fullName>
    </submittedName>
</protein>
<sequence length="61" mass="7335">MIRKVCKLDTDFQRSVTFQRPIEAWVNGKLDKVGKVESFSKEYVVIEGRQFQREHCEFWIV</sequence>
<comment type="caution">
    <text evidence="1">The sequence shown here is derived from an EMBL/GenBank/DDBJ whole genome shotgun (WGS) entry which is preliminary data.</text>
</comment>
<evidence type="ECO:0000313" key="1">
    <source>
        <dbReference type="EMBL" id="NHN31066.1"/>
    </source>
</evidence>